<reference evidence="2" key="1">
    <citation type="journal article" date="2009" name="Plant Mol. Biol.">
        <title>Insights into corn genes derived from large-scale cDNA sequencing.</title>
        <authorList>
            <person name="Alexandrov N.N."/>
            <person name="Brover V.V."/>
            <person name="Freidin S."/>
            <person name="Troukhan M.E."/>
            <person name="Tatarinova T.V."/>
            <person name="Zhang H."/>
            <person name="Swaller T.J."/>
            <person name="Lu Y.P."/>
            <person name="Bouck J."/>
            <person name="Flavell R.B."/>
            <person name="Feldmann K.A."/>
        </authorList>
    </citation>
    <scope>NUCLEOTIDE SEQUENCE</scope>
</reference>
<dbReference type="AlphaFoldDB" id="B6U6C7"/>
<feature type="region of interest" description="Disordered" evidence="1">
    <location>
        <begin position="1"/>
        <end position="25"/>
    </location>
</feature>
<organism evidence="2">
    <name type="scientific">Zea mays</name>
    <name type="common">Maize</name>
    <dbReference type="NCBI Taxonomy" id="4577"/>
    <lineage>
        <taxon>Eukaryota</taxon>
        <taxon>Viridiplantae</taxon>
        <taxon>Streptophyta</taxon>
        <taxon>Embryophyta</taxon>
        <taxon>Tracheophyta</taxon>
        <taxon>Spermatophyta</taxon>
        <taxon>Magnoliopsida</taxon>
        <taxon>Liliopsida</taxon>
        <taxon>Poales</taxon>
        <taxon>Poaceae</taxon>
        <taxon>PACMAD clade</taxon>
        <taxon>Panicoideae</taxon>
        <taxon>Andropogonodae</taxon>
        <taxon>Andropogoneae</taxon>
        <taxon>Tripsacinae</taxon>
        <taxon>Zea</taxon>
    </lineage>
</organism>
<proteinExistence type="evidence at transcript level"/>
<dbReference type="EMBL" id="EU972792">
    <property type="protein sequence ID" value="ACG44910.1"/>
    <property type="molecule type" value="mRNA"/>
</dbReference>
<evidence type="ECO:0000313" key="2">
    <source>
        <dbReference type="EMBL" id="ACG44910.1"/>
    </source>
</evidence>
<evidence type="ECO:0000256" key="1">
    <source>
        <dbReference type="SAM" id="MobiDB-lite"/>
    </source>
</evidence>
<sequence length="39" mass="4089">MSSLGSTDVDDGNEEEDGSASTPEIYRCHSHAVACSLSM</sequence>
<protein>
    <submittedName>
        <fullName evidence="2">Uncharacterized protein</fullName>
    </submittedName>
</protein>
<feature type="compositionally biased region" description="Acidic residues" evidence="1">
    <location>
        <begin position="8"/>
        <end position="18"/>
    </location>
</feature>
<name>B6U6C7_MAIZE</name>
<accession>B6U6C7</accession>